<gene>
    <name evidence="8" type="ORF">H5J25_01565</name>
</gene>
<dbReference type="GO" id="GO:0032259">
    <property type="term" value="P:methylation"/>
    <property type="evidence" value="ECO:0007669"/>
    <property type="project" value="UniProtKB-KW"/>
</dbReference>
<protein>
    <recommendedName>
        <fullName evidence="2">site-specific DNA-methyltransferase (adenine-specific)</fullName>
        <ecNumber evidence="2">2.1.1.72</ecNumber>
    </recommendedName>
</protein>
<dbReference type="REBASE" id="484628">
    <property type="entry name" value="M.SspDHS5ORF1565P"/>
</dbReference>
<evidence type="ECO:0000256" key="4">
    <source>
        <dbReference type="ARBA" id="ARBA00022679"/>
    </source>
</evidence>
<reference evidence="9" key="1">
    <citation type="submission" date="2020-09" db="EMBL/GenBank/DDBJ databases">
        <title>Sphingomonas sp., a new species isolated from pork steak.</title>
        <authorList>
            <person name="Heidler von Heilborn D."/>
        </authorList>
    </citation>
    <scope>NUCLEOTIDE SEQUENCE [LARGE SCALE GENOMIC DNA]</scope>
</reference>
<dbReference type="InterPro" id="IPR029063">
    <property type="entry name" value="SAM-dependent_MTases_sf"/>
</dbReference>
<dbReference type="InterPro" id="IPR003115">
    <property type="entry name" value="ParB_N"/>
</dbReference>
<dbReference type="EC" id="2.1.1.72" evidence="2"/>
<dbReference type="PROSITE" id="PS00092">
    <property type="entry name" value="N6_MTASE"/>
    <property type="match status" value="1"/>
</dbReference>
<dbReference type="GO" id="GO:0003677">
    <property type="term" value="F:DNA binding"/>
    <property type="evidence" value="ECO:0007669"/>
    <property type="project" value="InterPro"/>
</dbReference>
<dbReference type="InterPro" id="IPR002052">
    <property type="entry name" value="DNA_methylase_N6_adenine_CS"/>
</dbReference>
<name>A0A974NVH3_9SPHN</name>
<dbReference type="InterPro" id="IPR036086">
    <property type="entry name" value="ParB/Sulfiredoxin_sf"/>
</dbReference>
<keyword evidence="5" id="KW-0949">S-adenosyl-L-methionine</keyword>
<dbReference type="PRINTS" id="PR00506">
    <property type="entry name" value="D21N6MTFRASE"/>
</dbReference>
<keyword evidence="4" id="KW-0808">Transferase</keyword>
<evidence type="ECO:0000313" key="9">
    <source>
        <dbReference type="Proteomes" id="UP000595894"/>
    </source>
</evidence>
<dbReference type="CDD" id="cd16403">
    <property type="entry name" value="ParB_N_like_MT"/>
    <property type="match status" value="1"/>
</dbReference>
<dbReference type="InterPro" id="IPR002941">
    <property type="entry name" value="DNA_methylase_N4/N6"/>
</dbReference>
<evidence type="ECO:0000259" key="7">
    <source>
        <dbReference type="SMART" id="SM00470"/>
    </source>
</evidence>
<dbReference type="SUPFAM" id="SSF110849">
    <property type="entry name" value="ParB/Sulfiredoxin"/>
    <property type="match status" value="1"/>
</dbReference>
<evidence type="ECO:0000256" key="5">
    <source>
        <dbReference type="ARBA" id="ARBA00022691"/>
    </source>
</evidence>
<dbReference type="SMART" id="SM00470">
    <property type="entry name" value="ParB"/>
    <property type="match status" value="1"/>
</dbReference>
<dbReference type="InterPro" id="IPR015840">
    <property type="entry name" value="DNA_MeTrfase_ParB"/>
</dbReference>
<dbReference type="Pfam" id="PF01555">
    <property type="entry name" value="N6_N4_Mtase"/>
    <property type="match status" value="1"/>
</dbReference>
<evidence type="ECO:0000313" key="8">
    <source>
        <dbReference type="EMBL" id="QQV77527.1"/>
    </source>
</evidence>
<dbReference type="Gene3D" id="3.40.50.150">
    <property type="entry name" value="Vaccinia Virus protein VP39"/>
    <property type="match status" value="1"/>
</dbReference>
<organism evidence="8 9">
    <name type="scientific">Sphingomonas aliaeris</name>
    <dbReference type="NCBI Taxonomy" id="2759526"/>
    <lineage>
        <taxon>Bacteria</taxon>
        <taxon>Pseudomonadati</taxon>
        <taxon>Pseudomonadota</taxon>
        <taxon>Alphaproteobacteria</taxon>
        <taxon>Sphingomonadales</taxon>
        <taxon>Sphingomonadaceae</taxon>
        <taxon>Sphingomonas</taxon>
    </lineage>
</organism>
<dbReference type="Gene3D" id="3.90.1530.10">
    <property type="entry name" value="Conserved hypothetical protein from pyrococcus furiosus pfu- 392566-001, ParB domain"/>
    <property type="match status" value="1"/>
</dbReference>
<dbReference type="GO" id="GO:0009007">
    <property type="term" value="F:site-specific DNA-methyltransferase (adenine-specific) activity"/>
    <property type="evidence" value="ECO:0007669"/>
    <property type="project" value="UniProtKB-EC"/>
</dbReference>
<sequence length="463" mass="50802">MTTPIMGANSLALSSELLLQVRYMAPGSLAAIGRKARTHPKSQIRQIVSSIETFGFTVPVLVDEDDKIIAGNARVEAAILVGLESIPVVTLSHLNTEQKRAFVLAENKLATLSGWDKSVLKLEFSDLVELDLGFSLDVTGFLEPEVDALMFGADAVDHGDEIVPLPQKPTTRLGDLWLLGRHRILCGDATDPSNLQTLLKTDQVRTVFVDPPYNVRIGGHVTGAGQHEEFVMASGEMTDAEFTGFLEKTFQRLSDALIPGGLAYVCMDFRHMQNVLDAGKFAGFELLNLIVWDKGSGGMGSFYRSRHELIFLFAKPGDGRRNRVQLGKHGRDRHNVWCYPGVNGFGAEKARAREMHPTVKPLALVRDALLDSTARGDLVLDLFSGSGTTIVAAEDSGRRGAAMDLDPLYVDTTIVRWQDFSGQEARLESTGLTFREMRVRRSESTDACAHDLPPARVRTRRAA</sequence>
<comment type="similarity">
    <text evidence="1">Belongs to the N(4)/N(6)-methyltransferase family.</text>
</comment>
<dbReference type="SUPFAM" id="SSF53335">
    <property type="entry name" value="S-adenosyl-L-methionine-dependent methyltransferases"/>
    <property type="match status" value="1"/>
</dbReference>
<feature type="domain" description="ParB-like N-terminal" evidence="7">
    <location>
        <begin position="22"/>
        <end position="108"/>
    </location>
</feature>
<comment type="catalytic activity">
    <reaction evidence="6">
        <text>a 2'-deoxyadenosine in DNA + S-adenosyl-L-methionine = an N(6)-methyl-2'-deoxyadenosine in DNA + S-adenosyl-L-homocysteine + H(+)</text>
        <dbReference type="Rhea" id="RHEA:15197"/>
        <dbReference type="Rhea" id="RHEA-COMP:12418"/>
        <dbReference type="Rhea" id="RHEA-COMP:12419"/>
        <dbReference type="ChEBI" id="CHEBI:15378"/>
        <dbReference type="ChEBI" id="CHEBI:57856"/>
        <dbReference type="ChEBI" id="CHEBI:59789"/>
        <dbReference type="ChEBI" id="CHEBI:90615"/>
        <dbReference type="ChEBI" id="CHEBI:90616"/>
        <dbReference type="EC" id="2.1.1.72"/>
    </reaction>
</comment>
<dbReference type="RefSeq" id="WP_202094055.1">
    <property type="nucleotide sequence ID" value="NZ_CP061035.1"/>
</dbReference>
<accession>A0A974NVH3</accession>
<dbReference type="KEGG" id="sari:H5J25_01565"/>
<dbReference type="EMBL" id="CP061035">
    <property type="protein sequence ID" value="QQV77527.1"/>
    <property type="molecule type" value="Genomic_DNA"/>
</dbReference>
<dbReference type="Proteomes" id="UP000595894">
    <property type="component" value="Chromosome"/>
</dbReference>
<proteinExistence type="inferred from homology"/>
<dbReference type="InterPro" id="IPR002295">
    <property type="entry name" value="N4/N6-MTase_EcoPI_Mod-like"/>
</dbReference>
<keyword evidence="3" id="KW-0489">Methyltransferase</keyword>
<evidence type="ECO:0000256" key="3">
    <source>
        <dbReference type="ARBA" id="ARBA00022603"/>
    </source>
</evidence>
<dbReference type="GO" id="GO:0008170">
    <property type="term" value="F:N-methyltransferase activity"/>
    <property type="evidence" value="ECO:0007669"/>
    <property type="project" value="InterPro"/>
</dbReference>
<dbReference type="AlphaFoldDB" id="A0A974NVH3"/>
<dbReference type="PIRSF" id="PIRSF036758">
    <property type="entry name" value="Aden_M_ParB"/>
    <property type="match status" value="1"/>
</dbReference>
<evidence type="ECO:0000256" key="1">
    <source>
        <dbReference type="ARBA" id="ARBA00006594"/>
    </source>
</evidence>
<evidence type="ECO:0000256" key="2">
    <source>
        <dbReference type="ARBA" id="ARBA00011900"/>
    </source>
</evidence>
<keyword evidence="9" id="KW-1185">Reference proteome</keyword>
<dbReference type="Pfam" id="PF02195">
    <property type="entry name" value="ParB_N"/>
    <property type="match status" value="1"/>
</dbReference>
<evidence type="ECO:0000256" key="6">
    <source>
        <dbReference type="ARBA" id="ARBA00047942"/>
    </source>
</evidence>